<organism evidence="3 4">
    <name type="scientific">Peribacillus simplex</name>
    <dbReference type="NCBI Taxonomy" id="1478"/>
    <lineage>
        <taxon>Bacteria</taxon>
        <taxon>Bacillati</taxon>
        <taxon>Bacillota</taxon>
        <taxon>Bacilli</taxon>
        <taxon>Bacillales</taxon>
        <taxon>Bacillaceae</taxon>
        <taxon>Peribacillus</taxon>
    </lineage>
</organism>
<keyword evidence="4" id="KW-1185">Reference proteome</keyword>
<dbReference type="AlphaFoldDB" id="A0A109MYS2"/>
<evidence type="ECO:0000256" key="1">
    <source>
        <dbReference type="SAM" id="MobiDB-lite"/>
    </source>
</evidence>
<evidence type="ECO:0000313" key="4">
    <source>
        <dbReference type="Proteomes" id="UP000064189"/>
    </source>
</evidence>
<reference evidence="3 4" key="1">
    <citation type="submission" date="2015-11" db="EMBL/GenBank/DDBJ databases">
        <title>Genome Sequence of Bacillus simplex strain VanAntwerpen2.</title>
        <authorList>
            <person name="Couger M.B."/>
        </authorList>
    </citation>
    <scope>NUCLEOTIDE SEQUENCE [LARGE SCALE GENOMIC DNA]</scope>
    <source>
        <strain evidence="3 4">VanAntwerpen02</strain>
    </source>
</reference>
<dbReference type="SUPFAM" id="SSF69322">
    <property type="entry name" value="Tricorn protease domain 2"/>
    <property type="match status" value="1"/>
</dbReference>
<accession>A0A109MYS2</accession>
<dbReference type="EMBL" id="LNNH01000017">
    <property type="protein sequence ID" value="KWW20361.1"/>
    <property type="molecule type" value="Genomic_DNA"/>
</dbReference>
<name>A0A109MYS2_9BACI</name>
<feature type="compositionally biased region" description="Basic and acidic residues" evidence="1">
    <location>
        <begin position="43"/>
        <end position="54"/>
    </location>
</feature>
<dbReference type="RefSeq" id="WP_061141988.1">
    <property type="nucleotide sequence ID" value="NZ_LNNH01000017.1"/>
</dbReference>
<gene>
    <name evidence="3" type="ORF">AS888_18505</name>
</gene>
<evidence type="ECO:0000313" key="3">
    <source>
        <dbReference type="EMBL" id="KWW20361.1"/>
    </source>
</evidence>
<comment type="caution">
    <text evidence="3">The sequence shown here is derived from an EMBL/GenBank/DDBJ whole genome shotgun (WGS) entry which is preliminary data.</text>
</comment>
<feature type="region of interest" description="Disordered" evidence="1">
    <location>
        <begin position="43"/>
        <end position="65"/>
    </location>
</feature>
<dbReference type="InterPro" id="IPR048421">
    <property type="entry name" value="YqgU_beta-prop"/>
</dbReference>
<sequence>MEIKAIKAALCMRLTIGKMLCIVPLFISTILLISACEPSKDLSKPVTDTEKEHSPSNLGNSSRDWKIPTDETEKIDQIYGWLDTKTILFAEKRDGNKVPQLMAWNLETNETSVFYQPAIAFSEVSISPSGTHTLISSFTSSGKASITILDRTGNPLYSMSIPAYELAYEWNSYRDGTLFLSSFNEDWTYSSYVLNPDDQSMETLDFPQPFAQWAGEKDLMFLDWDRDEPALTAPLVKKALNDDTADSLMLDVIHFKKMKHALMTIQVETEKHDRGTYAFYDQTNEPIHSFSVPLLKSFSDWVIPSYDFNEKNKEFITFIPNESKDADQYVGRFTLTKLNWEKGTQEEVMKDMENEPLSCSLDGNFCLYGYQFEKIIDMKTHQIQRLFKKQ</sequence>
<dbReference type="Pfam" id="PF21101">
    <property type="entry name" value="YqgU"/>
    <property type="match status" value="1"/>
</dbReference>
<proteinExistence type="predicted"/>
<dbReference type="Proteomes" id="UP000064189">
    <property type="component" value="Unassembled WGS sequence"/>
</dbReference>
<evidence type="ECO:0000259" key="2">
    <source>
        <dbReference type="Pfam" id="PF21101"/>
    </source>
</evidence>
<protein>
    <recommendedName>
        <fullName evidence="2">YqgU-like 6-bladed beta-propeller domain-containing protein</fullName>
    </recommendedName>
</protein>
<feature type="domain" description="YqgU-like 6-bladed beta-propeller" evidence="2">
    <location>
        <begin position="105"/>
        <end position="369"/>
    </location>
</feature>